<dbReference type="PANTHER" id="PTHR10426">
    <property type="entry name" value="STRICTOSIDINE SYNTHASE-RELATED"/>
    <property type="match status" value="1"/>
</dbReference>
<dbReference type="SUPFAM" id="SSF63829">
    <property type="entry name" value="Calcium-dependent phosphotriesterase"/>
    <property type="match status" value="1"/>
</dbReference>
<name>A0A6P6TZZ0_COFAR</name>
<evidence type="ECO:0000256" key="2">
    <source>
        <dbReference type="ARBA" id="ARBA00009191"/>
    </source>
</evidence>
<dbReference type="InterPro" id="IPR011042">
    <property type="entry name" value="6-blade_b-propeller_TolB-like"/>
</dbReference>
<feature type="domain" description="Strictosidine synthase conserved region" evidence="5">
    <location>
        <begin position="74"/>
        <end position="151"/>
    </location>
</feature>
<dbReference type="InterPro" id="IPR018119">
    <property type="entry name" value="Strictosidine_synth_cons-reg"/>
</dbReference>
<dbReference type="GeneID" id="113705717"/>
<keyword evidence="3" id="KW-0926">Vacuole</keyword>
<dbReference type="Gene3D" id="2.120.10.30">
    <property type="entry name" value="TolB, C-terminal domain"/>
    <property type="match status" value="1"/>
</dbReference>
<dbReference type="Proteomes" id="UP001652660">
    <property type="component" value="Chromosome 8c"/>
</dbReference>
<evidence type="ECO:0000256" key="1">
    <source>
        <dbReference type="ARBA" id="ARBA00004116"/>
    </source>
</evidence>
<organism evidence="6 7">
    <name type="scientific">Coffea arabica</name>
    <name type="common">Arabian coffee</name>
    <dbReference type="NCBI Taxonomy" id="13443"/>
    <lineage>
        <taxon>Eukaryota</taxon>
        <taxon>Viridiplantae</taxon>
        <taxon>Streptophyta</taxon>
        <taxon>Embryophyta</taxon>
        <taxon>Tracheophyta</taxon>
        <taxon>Spermatophyta</taxon>
        <taxon>Magnoliopsida</taxon>
        <taxon>eudicotyledons</taxon>
        <taxon>Gunneridae</taxon>
        <taxon>Pentapetalae</taxon>
        <taxon>asterids</taxon>
        <taxon>lamiids</taxon>
        <taxon>Gentianales</taxon>
        <taxon>Rubiaceae</taxon>
        <taxon>Ixoroideae</taxon>
        <taxon>Gardenieae complex</taxon>
        <taxon>Bertiereae - Coffeeae clade</taxon>
        <taxon>Coffeeae</taxon>
        <taxon>Coffea</taxon>
    </lineage>
</organism>
<sequence>MEKNRSKQFCDGVTDPNLGPTCGRILGISFDPISGSLHLADTFFGFASVGPNGGIDTIIATGANGVRFNFLTGCDVNPITRDVIFTDASQTFDIRTVVRGNFTPDSSGRLIKYKVVSDGLSVPAGPAFSHDGSFVLFSEFSDKRIIKYRLMEDTTEVFLNLTGNPIKIKRTPTCGEYWVAANNIVSQPKNLQGQFNNTLVNALQEYDVNAGKLYVGSRDAGYVGMFNKW</sequence>
<dbReference type="OrthoDB" id="5307922at2759"/>
<evidence type="ECO:0000313" key="7">
    <source>
        <dbReference type="RefSeq" id="XP_027083436.1"/>
    </source>
</evidence>
<protein>
    <submittedName>
        <fullName evidence="7">Protein STRICTOSIDINE SYNTHASE-LIKE 11-like</fullName>
    </submittedName>
</protein>
<evidence type="ECO:0000256" key="4">
    <source>
        <dbReference type="ARBA" id="ARBA00023180"/>
    </source>
</evidence>
<dbReference type="GO" id="GO:0005773">
    <property type="term" value="C:vacuole"/>
    <property type="evidence" value="ECO:0007669"/>
    <property type="project" value="UniProtKB-SubCell"/>
</dbReference>
<proteinExistence type="inferred from homology"/>
<gene>
    <name evidence="7" type="primary">LOC113705717</name>
</gene>
<evidence type="ECO:0000256" key="3">
    <source>
        <dbReference type="ARBA" id="ARBA00022554"/>
    </source>
</evidence>
<dbReference type="RefSeq" id="XP_027083436.1">
    <property type="nucleotide sequence ID" value="XM_027227635.1"/>
</dbReference>
<dbReference type="AlphaFoldDB" id="A0A6P6TZZ0"/>
<reference evidence="7" key="2">
    <citation type="submission" date="2025-08" db="UniProtKB">
        <authorList>
            <consortium name="RefSeq"/>
        </authorList>
    </citation>
    <scope>IDENTIFICATION</scope>
    <source>
        <tissue evidence="7">Leaves</tissue>
    </source>
</reference>
<comment type="similarity">
    <text evidence="2">Belongs to the strictosidine synthase family.</text>
</comment>
<keyword evidence="6" id="KW-1185">Reference proteome</keyword>
<keyword evidence="4" id="KW-0325">Glycoprotein</keyword>
<dbReference type="GO" id="GO:0012505">
    <property type="term" value="C:endomembrane system"/>
    <property type="evidence" value="ECO:0007669"/>
    <property type="project" value="TreeGrafter"/>
</dbReference>
<accession>A0A6P6TZZ0</accession>
<dbReference type="PANTHER" id="PTHR10426:SF136">
    <property type="entry name" value="PROTEIN STRICTOSIDINE SYNTHASE-LIKE 9-LIKE"/>
    <property type="match status" value="1"/>
</dbReference>
<dbReference type="GO" id="GO:0016787">
    <property type="term" value="F:hydrolase activity"/>
    <property type="evidence" value="ECO:0007669"/>
    <property type="project" value="TreeGrafter"/>
</dbReference>
<comment type="subcellular location">
    <subcellularLocation>
        <location evidence="1">Vacuole</location>
    </subcellularLocation>
</comment>
<dbReference type="Pfam" id="PF03088">
    <property type="entry name" value="Str_synth"/>
    <property type="match status" value="1"/>
</dbReference>
<evidence type="ECO:0000313" key="6">
    <source>
        <dbReference type="Proteomes" id="UP001652660"/>
    </source>
</evidence>
<reference evidence="6" key="1">
    <citation type="journal article" date="2025" name="Foods">
        <title>Unveiling the Microbial Signatures of Arabica Coffee Cherries: Insights into Ripeness Specific Diversity, Functional Traits, and Implications for Quality and Safety.</title>
        <authorList>
            <consortium name="RefSeq"/>
            <person name="Tenea G.N."/>
            <person name="Cifuentes V."/>
            <person name="Reyes P."/>
            <person name="Cevallos-Vallejos M."/>
        </authorList>
    </citation>
    <scope>NUCLEOTIDE SEQUENCE [LARGE SCALE GENOMIC DNA]</scope>
</reference>
<evidence type="ECO:0000259" key="5">
    <source>
        <dbReference type="Pfam" id="PF03088"/>
    </source>
</evidence>